<dbReference type="GO" id="GO:0008933">
    <property type="term" value="F:peptidoglycan lytic transglycosylase activity"/>
    <property type="evidence" value="ECO:0007669"/>
    <property type="project" value="InterPro"/>
</dbReference>
<sequence>MKRGLVLSFLVALQFFFLAGQSVHAKGIYYMVKEDGSLCITDIPNSRKYKPYKFQKTINYIRNAIVAFKRDHRSVEEVNTIVSGLCSKYDVDKKLVMAVIDVESGFNAAAVSTAGAQGLMQIMPETGRDLDLEDPFDPSENIDAGIRYLKYLLDTFPDRRLAVAAYNAGPNAVKKYGGIPPYAETQKYVDKVWARLQHYE</sequence>
<dbReference type="Pfam" id="PF01464">
    <property type="entry name" value="SLT"/>
    <property type="match status" value="1"/>
</dbReference>
<evidence type="ECO:0000256" key="1">
    <source>
        <dbReference type="ARBA" id="ARBA00007734"/>
    </source>
</evidence>
<dbReference type="Proteomes" id="UP000199581">
    <property type="component" value="Unassembled WGS sequence"/>
</dbReference>
<proteinExistence type="inferred from homology"/>
<comment type="similarity">
    <text evidence="1">Belongs to the transglycosylase Slt family.</text>
</comment>
<dbReference type="SUPFAM" id="SSF53955">
    <property type="entry name" value="Lysozyme-like"/>
    <property type="match status" value="1"/>
</dbReference>
<evidence type="ECO:0000313" key="4">
    <source>
        <dbReference type="Proteomes" id="UP000199581"/>
    </source>
</evidence>
<comment type="caution">
    <text evidence="3">The sequence shown here is derived from an EMBL/GenBank/DDBJ whole genome shotgun (WGS) entry which is preliminary data.</text>
</comment>
<keyword evidence="4" id="KW-1185">Reference proteome</keyword>
<dbReference type="RefSeq" id="WP_244150330.1">
    <property type="nucleotide sequence ID" value="NZ_FOTO01000005.1"/>
</dbReference>
<evidence type="ECO:0000313" key="3">
    <source>
        <dbReference type="EMBL" id="SFL73255.1"/>
    </source>
</evidence>
<dbReference type="InterPro" id="IPR023346">
    <property type="entry name" value="Lysozyme-like_dom_sf"/>
</dbReference>
<organism evidence="3 4">
    <name type="scientific">Desulfomicrobium norvegicum (strain DSM 1741 / NCIMB 8310)</name>
    <name type="common">Desulfovibrio baculatus (strain Norway 4)</name>
    <name type="synonym">Desulfovibrio desulfuricans (strain Norway 4)</name>
    <dbReference type="NCBI Taxonomy" id="52561"/>
    <lineage>
        <taxon>Bacteria</taxon>
        <taxon>Pseudomonadati</taxon>
        <taxon>Thermodesulfobacteriota</taxon>
        <taxon>Desulfovibrionia</taxon>
        <taxon>Desulfovibrionales</taxon>
        <taxon>Desulfomicrobiaceae</taxon>
        <taxon>Desulfomicrobium</taxon>
    </lineage>
</organism>
<dbReference type="PROSITE" id="PS00922">
    <property type="entry name" value="TRANSGLYCOSYLASE"/>
    <property type="match status" value="1"/>
</dbReference>
<dbReference type="InterPro" id="IPR000189">
    <property type="entry name" value="Transglyc_AS"/>
</dbReference>
<dbReference type="EMBL" id="FOTO01000005">
    <property type="protein sequence ID" value="SFL73255.1"/>
    <property type="molecule type" value="Genomic_DNA"/>
</dbReference>
<dbReference type="CDD" id="cd00254">
    <property type="entry name" value="LT-like"/>
    <property type="match status" value="1"/>
</dbReference>
<dbReference type="PANTHER" id="PTHR37423">
    <property type="entry name" value="SOLUBLE LYTIC MUREIN TRANSGLYCOSYLASE-RELATED"/>
    <property type="match status" value="1"/>
</dbReference>
<feature type="domain" description="Transglycosylase SLT" evidence="2">
    <location>
        <begin position="87"/>
        <end position="186"/>
    </location>
</feature>
<gene>
    <name evidence="3" type="ORF">SAMN05421830_105203</name>
</gene>
<evidence type="ECO:0000259" key="2">
    <source>
        <dbReference type="Pfam" id="PF01464"/>
    </source>
</evidence>
<reference evidence="3 4" key="1">
    <citation type="submission" date="2016-10" db="EMBL/GenBank/DDBJ databases">
        <authorList>
            <person name="Varghese N."/>
            <person name="Submissions S."/>
        </authorList>
    </citation>
    <scope>NUCLEOTIDE SEQUENCE [LARGE SCALE GENOMIC DNA]</scope>
    <source>
        <strain evidence="3 4">DSM 1741</strain>
    </source>
</reference>
<name>A0A8G2F821_DESNO</name>
<dbReference type="AlphaFoldDB" id="A0A8G2F821"/>
<dbReference type="InterPro" id="IPR008258">
    <property type="entry name" value="Transglycosylase_SLT_dom_1"/>
</dbReference>
<dbReference type="GO" id="GO:0000270">
    <property type="term" value="P:peptidoglycan metabolic process"/>
    <property type="evidence" value="ECO:0007669"/>
    <property type="project" value="InterPro"/>
</dbReference>
<accession>A0A8G2F821</accession>
<dbReference type="Gene3D" id="1.10.530.10">
    <property type="match status" value="1"/>
</dbReference>
<dbReference type="GO" id="GO:0016020">
    <property type="term" value="C:membrane"/>
    <property type="evidence" value="ECO:0007669"/>
    <property type="project" value="InterPro"/>
</dbReference>
<dbReference type="PANTHER" id="PTHR37423:SF2">
    <property type="entry name" value="MEMBRANE-BOUND LYTIC MUREIN TRANSGLYCOSYLASE C"/>
    <property type="match status" value="1"/>
</dbReference>
<protein>
    <submittedName>
        <fullName evidence="3">Transglycosylase SLT domain-containing protein</fullName>
    </submittedName>
</protein>